<evidence type="ECO:0000313" key="6">
    <source>
        <dbReference type="Proteomes" id="UP000244959"/>
    </source>
</evidence>
<gene>
    <name evidence="4" type="ORF">GILLIAM_01164</name>
    <name evidence="3" type="ORF">OTSGILL_0580</name>
</gene>
<sequence>MNLISVNQAEIRMLEEAEKVISCLNPILEDILPFTDESDDLKILQADLRGILGQLKQDLEQVKNRGAWHHFVQALENILAIFNEMFTGNNMPHDQEVVKAIQDLRNGTDLVKVCEEQDRIVDRGTRMQLIVQSLVSNMKTEPSEELKKAKKNLDDAVLNLQLERKEAERRAGPFKCLFQKLGYLRSLVVESKLTENQKMHLSRAALSSLPELKMYQTNCYQEAYDNYMFRMREESKEYENRKSNNASSYAEKLLSQRESSSQRKGQGGRST</sequence>
<reference evidence="6" key="2">
    <citation type="submission" date="2018-03" db="EMBL/GenBank/DDBJ databases">
        <authorList>
            <person name="Batty M. E."/>
            <person name="Batty M E."/>
        </authorList>
    </citation>
    <scope>NUCLEOTIDE SEQUENCE [LARGE SCALE GENOMIC DNA]</scope>
    <source>
        <strain evidence="6">Gilliam</strain>
    </source>
</reference>
<evidence type="ECO:0000256" key="2">
    <source>
        <dbReference type="SAM" id="MobiDB-lite"/>
    </source>
</evidence>
<dbReference type="AlphaFoldDB" id="A0A0F3MGK1"/>
<evidence type="ECO:0000313" key="4">
    <source>
        <dbReference type="EMBL" id="SPR06167.1"/>
    </source>
</evidence>
<proteinExistence type="predicted"/>
<dbReference type="EMBL" id="LS398551">
    <property type="protein sequence ID" value="SPR06167.1"/>
    <property type="molecule type" value="Genomic_DNA"/>
</dbReference>
<evidence type="ECO:0000313" key="3">
    <source>
        <dbReference type="EMBL" id="KJV53679.1"/>
    </source>
</evidence>
<reference evidence="3 5" key="1">
    <citation type="submission" date="2015-02" db="EMBL/GenBank/DDBJ databases">
        <title>Genome Sequencing of Rickettsiales.</title>
        <authorList>
            <person name="Daugherty S.C."/>
            <person name="Su Q."/>
            <person name="Abolude K."/>
            <person name="Beier-Sexton M."/>
            <person name="Carlyon J.A."/>
            <person name="Carter R."/>
            <person name="Day N.P."/>
            <person name="Dumler S.J."/>
            <person name="Dyachenko V."/>
            <person name="Godinez A."/>
            <person name="Kurtti T.J."/>
            <person name="Lichay M."/>
            <person name="Mullins K.E."/>
            <person name="Ott S."/>
            <person name="Pappas-Brown V."/>
            <person name="Paris D.H."/>
            <person name="Patel P."/>
            <person name="Richards A.L."/>
            <person name="Sadzewicz L."/>
            <person name="Sears K."/>
            <person name="Seidman D."/>
            <person name="Sengamalay N."/>
            <person name="Stenos J."/>
            <person name="Tallon L.J."/>
            <person name="Vincent G."/>
            <person name="Fraser C.M."/>
            <person name="Munderloh U."/>
            <person name="Dunning-Hotopp J.C."/>
        </authorList>
    </citation>
    <scope>NUCLEOTIDE SEQUENCE [LARGE SCALE GENOMIC DNA]</scope>
    <source>
        <strain evidence="3 5">Gilliam</strain>
    </source>
</reference>
<accession>A0A0F3MGK1</accession>
<dbReference type="PATRIC" id="fig|1359184.3.peg.2309"/>
<dbReference type="Proteomes" id="UP000244959">
    <property type="component" value="Chromosome I"/>
</dbReference>
<protein>
    <submittedName>
        <fullName evidence="3">Uncharacterized protein</fullName>
    </submittedName>
</protein>
<dbReference type="Proteomes" id="UP000033769">
    <property type="component" value="Unassembled WGS sequence"/>
</dbReference>
<keyword evidence="1" id="KW-0175">Coiled coil</keyword>
<evidence type="ECO:0000256" key="1">
    <source>
        <dbReference type="SAM" id="Coils"/>
    </source>
</evidence>
<feature type="region of interest" description="Disordered" evidence="2">
    <location>
        <begin position="236"/>
        <end position="271"/>
    </location>
</feature>
<keyword evidence="6" id="KW-1185">Reference proteome</keyword>
<dbReference type="RefSeq" id="WP_047220320.1">
    <property type="nucleotide sequence ID" value="NZ_LS398551.1"/>
</dbReference>
<reference evidence="4" key="3">
    <citation type="submission" date="2018-03" db="EMBL/GenBank/DDBJ databases">
        <authorList>
            <person name="Keele B.F."/>
        </authorList>
    </citation>
    <scope>NUCLEOTIDE SEQUENCE [LARGE SCALE GENOMIC DNA]</scope>
    <source>
        <strain evidence="4">Gilliam</strain>
    </source>
</reference>
<organism evidence="3 5">
    <name type="scientific">Orientia tsutsugamushi str. Gilliam</name>
    <dbReference type="NCBI Taxonomy" id="1359184"/>
    <lineage>
        <taxon>Bacteria</taxon>
        <taxon>Pseudomonadati</taxon>
        <taxon>Pseudomonadota</taxon>
        <taxon>Alphaproteobacteria</taxon>
        <taxon>Rickettsiales</taxon>
        <taxon>Rickettsiaceae</taxon>
        <taxon>Rickettsieae</taxon>
        <taxon>Orientia</taxon>
    </lineage>
</organism>
<name>A0A0F3MGK1_ORITS</name>
<evidence type="ECO:0000313" key="5">
    <source>
        <dbReference type="Proteomes" id="UP000033769"/>
    </source>
</evidence>
<feature type="coiled-coil region" evidence="1">
    <location>
        <begin position="143"/>
        <end position="170"/>
    </location>
</feature>
<dbReference type="EMBL" id="LANO01000005">
    <property type="protein sequence ID" value="KJV53679.1"/>
    <property type="molecule type" value="Genomic_DNA"/>
</dbReference>